<dbReference type="GO" id="GO:0035657">
    <property type="term" value="C:eRF1 methyltransferase complex"/>
    <property type="evidence" value="ECO:0007669"/>
    <property type="project" value="TreeGrafter"/>
</dbReference>
<dbReference type="RefSeq" id="WP_123304410.1">
    <property type="nucleotide sequence ID" value="NZ_RKHK01000001.1"/>
</dbReference>
<evidence type="ECO:0000256" key="2">
    <source>
        <dbReference type="ARBA" id="ARBA00022603"/>
    </source>
</evidence>
<dbReference type="EMBL" id="RKHK01000001">
    <property type="protein sequence ID" value="ROR74075.1"/>
    <property type="molecule type" value="Genomic_DNA"/>
</dbReference>
<comment type="similarity">
    <text evidence="1">Belongs to the eukaryotic/archaeal PrmC-related family.</text>
</comment>
<dbReference type="InterPro" id="IPR029063">
    <property type="entry name" value="SAM-dependent_MTases_sf"/>
</dbReference>
<dbReference type="Gene3D" id="3.40.50.150">
    <property type="entry name" value="Vaccinia Virus protein VP39"/>
    <property type="match status" value="1"/>
</dbReference>
<feature type="domain" description="Methyltransferase small" evidence="5">
    <location>
        <begin position="164"/>
        <end position="294"/>
    </location>
</feature>
<evidence type="ECO:0000256" key="3">
    <source>
        <dbReference type="ARBA" id="ARBA00022679"/>
    </source>
</evidence>
<evidence type="ECO:0000313" key="8">
    <source>
        <dbReference type="EMBL" id="ROR74075.1"/>
    </source>
</evidence>
<feature type="domain" description="DUF7059" evidence="6">
    <location>
        <begin position="36"/>
        <end position="118"/>
    </location>
</feature>
<dbReference type="OrthoDB" id="129465at2"/>
<reference evidence="8 9" key="1">
    <citation type="submission" date="2018-11" db="EMBL/GenBank/DDBJ databases">
        <title>Sequencing the genomes of 1000 actinobacteria strains.</title>
        <authorList>
            <person name="Klenk H.-P."/>
        </authorList>
    </citation>
    <scope>NUCLEOTIDE SEQUENCE [LARGE SCALE GENOMIC DNA]</scope>
    <source>
        <strain evidence="8 9">DSM 11294</strain>
    </source>
</reference>
<dbReference type="PANTHER" id="PTHR45875:SF1">
    <property type="entry name" value="METHYLTRANSFERASE N6AMT1"/>
    <property type="match status" value="1"/>
</dbReference>
<dbReference type="SUPFAM" id="SSF53335">
    <property type="entry name" value="S-adenosyl-L-methionine-dependent methyltransferases"/>
    <property type="match status" value="1"/>
</dbReference>
<keyword evidence="3 8" id="KW-0808">Transferase</keyword>
<dbReference type="InterPro" id="IPR055487">
    <property type="entry name" value="DUF7059"/>
</dbReference>
<dbReference type="GO" id="GO:0008276">
    <property type="term" value="F:protein methyltransferase activity"/>
    <property type="evidence" value="ECO:0007669"/>
    <property type="project" value="TreeGrafter"/>
</dbReference>
<dbReference type="InterPro" id="IPR056684">
    <property type="entry name" value="DUF7782"/>
</dbReference>
<dbReference type="PANTHER" id="PTHR45875">
    <property type="entry name" value="METHYLTRANSFERASE N6AMT1"/>
    <property type="match status" value="1"/>
</dbReference>
<dbReference type="GO" id="GO:0008757">
    <property type="term" value="F:S-adenosylmethionine-dependent methyltransferase activity"/>
    <property type="evidence" value="ECO:0007669"/>
    <property type="project" value="TreeGrafter"/>
</dbReference>
<protein>
    <submittedName>
        <fullName evidence="8">Methyltransferase family protein</fullName>
    </submittedName>
</protein>
<dbReference type="InterPro" id="IPR007848">
    <property type="entry name" value="Small_mtfrase_dom"/>
</dbReference>
<feature type="domain" description="DUF7782" evidence="7">
    <location>
        <begin position="423"/>
        <end position="530"/>
    </location>
</feature>
<organism evidence="8 9">
    <name type="scientific">Bogoriella caseilytica</name>
    <dbReference type="NCBI Taxonomy" id="56055"/>
    <lineage>
        <taxon>Bacteria</taxon>
        <taxon>Bacillati</taxon>
        <taxon>Actinomycetota</taxon>
        <taxon>Actinomycetes</taxon>
        <taxon>Micrococcales</taxon>
        <taxon>Bogoriellaceae</taxon>
        <taxon>Bogoriella</taxon>
    </lineage>
</organism>
<dbReference type="Pfam" id="PF05175">
    <property type="entry name" value="MTS"/>
    <property type="match status" value="1"/>
</dbReference>
<dbReference type="GO" id="GO:0003676">
    <property type="term" value="F:nucleic acid binding"/>
    <property type="evidence" value="ECO:0007669"/>
    <property type="project" value="InterPro"/>
</dbReference>
<accession>A0A3N2BFS4</accession>
<gene>
    <name evidence="8" type="ORF">EDD31_2472</name>
</gene>
<evidence type="ECO:0000256" key="1">
    <source>
        <dbReference type="ARBA" id="ARBA00006149"/>
    </source>
</evidence>
<evidence type="ECO:0000259" key="5">
    <source>
        <dbReference type="Pfam" id="PF05175"/>
    </source>
</evidence>
<evidence type="ECO:0000256" key="4">
    <source>
        <dbReference type="ARBA" id="ARBA00022691"/>
    </source>
</evidence>
<dbReference type="Proteomes" id="UP000280668">
    <property type="component" value="Unassembled WGS sequence"/>
</dbReference>
<keyword evidence="4" id="KW-0949">S-adenosyl-L-methionine</keyword>
<sequence length="533" mass="56391">MPTRSSTDATDATDGTAVPAVANHLARALAADLRDAGFTAAALREAWGQDADDALGRGLRLPAERALAHRTDALAVLARLLVLGMAQPSDGVASALPTTGVAGLVDLLLCADDGTTVTPVASLRPQEIADDACSAEWYVVSDLDETALGAQPLPVDHVLGAGGASLTLAALQLPTPAQSVLDLGTGCAIQSLRARRYATTVVATDLSARALRFAALNLALNEVDDVELRAGSLYEPVLGQRFSRIVSNPPFVITPRDPEMPAYDYRDGGMEGDALVEAVISGAGEHLEPGGIAQLLGNWEYLAVHGDGREQVEISGLDRVRAWVEASESPLDAWVVERELLDPVRYAEMWIRDGGILPGTGEHTRLLQAYLEDFERRGVTSIGLGYVLLRRPADGIVSLERYEQVPQALPGEAGLGAHLAGVLDRHDELRALDDQALLDRAARTAPDVTEVRHHIPGEPGPVVVELRQGSGFARTQQVRAELAAVVGACDGDLTLGQILTAVAALMDLDAEEARAELVPPLRALINDGFLTIE</sequence>
<comment type="caution">
    <text evidence="8">The sequence shown here is derived from an EMBL/GenBank/DDBJ whole genome shotgun (WGS) entry which is preliminary data.</text>
</comment>
<dbReference type="Pfam" id="PF25004">
    <property type="entry name" value="DUF7782"/>
    <property type="match status" value="1"/>
</dbReference>
<keyword evidence="9" id="KW-1185">Reference proteome</keyword>
<dbReference type="CDD" id="cd02440">
    <property type="entry name" value="AdoMet_MTases"/>
    <property type="match status" value="1"/>
</dbReference>
<dbReference type="GO" id="GO:0008170">
    <property type="term" value="F:N-methyltransferase activity"/>
    <property type="evidence" value="ECO:0007669"/>
    <property type="project" value="UniProtKB-ARBA"/>
</dbReference>
<evidence type="ECO:0000313" key="9">
    <source>
        <dbReference type="Proteomes" id="UP000280668"/>
    </source>
</evidence>
<dbReference type="InterPro" id="IPR052190">
    <property type="entry name" value="Euk-Arch_PrmC-MTase"/>
</dbReference>
<evidence type="ECO:0000259" key="6">
    <source>
        <dbReference type="Pfam" id="PF23186"/>
    </source>
</evidence>
<proteinExistence type="inferred from homology"/>
<dbReference type="GO" id="GO:0032259">
    <property type="term" value="P:methylation"/>
    <property type="evidence" value="ECO:0007669"/>
    <property type="project" value="UniProtKB-KW"/>
</dbReference>
<dbReference type="InterPro" id="IPR002052">
    <property type="entry name" value="DNA_methylase_N6_adenine_CS"/>
</dbReference>
<dbReference type="AlphaFoldDB" id="A0A3N2BFS4"/>
<evidence type="ECO:0000259" key="7">
    <source>
        <dbReference type="Pfam" id="PF25004"/>
    </source>
</evidence>
<keyword evidence="2 8" id="KW-0489">Methyltransferase</keyword>
<dbReference type="PROSITE" id="PS00092">
    <property type="entry name" value="N6_MTASE"/>
    <property type="match status" value="1"/>
</dbReference>
<dbReference type="Pfam" id="PF23186">
    <property type="entry name" value="DUF7059"/>
    <property type="match status" value="1"/>
</dbReference>
<name>A0A3N2BFS4_9MICO</name>